<organism evidence="8 9">
    <name type="scientific">Zingiber officinale</name>
    <name type="common">Ginger</name>
    <name type="synonym">Amomum zingiber</name>
    <dbReference type="NCBI Taxonomy" id="94328"/>
    <lineage>
        <taxon>Eukaryota</taxon>
        <taxon>Viridiplantae</taxon>
        <taxon>Streptophyta</taxon>
        <taxon>Embryophyta</taxon>
        <taxon>Tracheophyta</taxon>
        <taxon>Spermatophyta</taxon>
        <taxon>Magnoliopsida</taxon>
        <taxon>Liliopsida</taxon>
        <taxon>Zingiberales</taxon>
        <taxon>Zingiberaceae</taxon>
        <taxon>Zingiber</taxon>
    </lineage>
</organism>
<sequence length="350" mass="39472">MGKQAMGIYVTNYQLRMDTLAYVLYYPQKPLVTTRAMEHLHFRQLPAGIGMRHGSYEKLDDDGLAPPMCWKAVPREPEEERGVTRSGEVLIVEVVLEGVEEVGVDGLLLAIEASEDVDGFGVVDLHADGDARRLLDLLVLLFLPVISTNRADCAILIKKQLLFEHSIIRTFKTFRERFLRGFSDADKDDEQYVSVQVLQAAGMQNKRNMILGTCFSQTAHCTWMMRKPSERSTNQSAIATCHGPQSCFVTNVSVSEEIRATLRSKSSGHKCVPHDSMSIDAMVDILVKDEVIRRERTESILKEDYEFCKDIARWPWSSCLNKNCQNYNCSSQPKVCSSSPFYSFSLNPVA</sequence>
<comment type="caution">
    <text evidence="8">The sequence shown here is derived from an EMBL/GenBank/DDBJ whole genome shotgun (WGS) entry which is preliminary data.</text>
</comment>
<dbReference type="GO" id="GO:0006351">
    <property type="term" value="P:DNA-templated transcription"/>
    <property type="evidence" value="ECO:0007669"/>
    <property type="project" value="InterPro"/>
</dbReference>
<evidence type="ECO:0000313" key="8">
    <source>
        <dbReference type="EMBL" id="KAG6536209.1"/>
    </source>
</evidence>
<evidence type="ECO:0000256" key="2">
    <source>
        <dbReference type="ARBA" id="ARBA00012418"/>
    </source>
</evidence>
<evidence type="ECO:0000259" key="7">
    <source>
        <dbReference type="Pfam" id="PF00562"/>
    </source>
</evidence>
<dbReference type="Gene3D" id="2.40.270.10">
    <property type="entry name" value="DNA-directed RNA polymerase, subunit 2, domain 6"/>
    <property type="match status" value="1"/>
</dbReference>
<comment type="similarity">
    <text evidence="1">Belongs to the RNA polymerase beta chain family.</text>
</comment>
<dbReference type="PANTHER" id="PTHR20856">
    <property type="entry name" value="DNA-DIRECTED RNA POLYMERASE I SUBUNIT 2"/>
    <property type="match status" value="1"/>
</dbReference>
<name>A0A8J5IJK9_ZINOF</name>
<dbReference type="EC" id="2.7.7.6" evidence="2"/>
<gene>
    <name evidence="8" type="ORF">ZIOFF_001258</name>
</gene>
<evidence type="ECO:0000256" key="4">
    <source>
        <dbReference type="ARBA" id="ARBA00022679"/>
    </source>
</evidence>
<dbReference type="GO" id="GO:0003899">
    <property type="term" value="F:DNA-directed RNA polymerase activity"/>
    <property type="evidence" value="ECO:0007669"/>
    <property type="project" value="UniProtKB-EC"/>
</dbReference>
<evidence type="ECO:0000256" key="6">
    <source>
        <dbReference type="ARBA" id="ARBA00023163"/>
    </source>
</evidence>
<dbReference type="Pfam" id="PF00562">
    <property type="entry name" value="RNA_pol_Rpb2_6"/>
    <property type="match status" value="1"/>
</dbReference>
<keyword evidence="3" id="KW-0240">DNA-directed RNA polymerase</keyword>
<keyword evidence="6" id="KW-0804">Transcription</keyword>
<dbReference type="InterPro" id="IPR037033">
    <property type="entry name" value="DNA-dir_RNAP_su2_hyb_sf"/>
</dbReference>
<keyword evidence="9" id="KW-1185">Reference proteome</keyword>
<accession>A0A8J5IJK9</accession>
<keyword evidence="4" id="KW-0808">Transferase</keyword>
<dbReference type="GO" id="GO:0000428">
    <property type="term" value="C:DNA-directed RNA polymerase complex"/>
    <property type="evidence" value="ECO:0007669"/>
    <property type="project" value="UniProtKB-KW"/>
</dbReference>
<feature type="domain" description="DNA-directed RNA polymerase subunit 2 hybrid-binding" evidence="7">
    <location>
        <begin position="1"/>
        <end position="49"/>
    </location>
</feature>
<reference evidence="8 9" key="1">
    <citation type="submission" date="2020-08" db="EMBL/GenBank/DDBJ databases">
        <title>Plant Genome Project.</title>
        <authorList>
            <person name="Zhang R.-G."/>
        </authorList>
    </citation>
    <scope>NUCLEOTIDE SEQUENCE [LARGE SCALE GENOMIC DNA]</scope>
    <source>
        <tissue evidence="8">Rhizome</tissue>
    </source>
</reference>
<dbReference type="SUPFAM" id="SSF64484">
    <property type="entry name" value="beta and beta-prime subunits of DNA dependent RNA-polymerase"/>
    <property type="match status" value="1"/>
</dbReference>
<evidence type="ECO:0000256" key="3">
    <source>
        <dbReference type="ARBA" id="ARBA00022478"/>
    </source>
</evidence>
<evidence type="ECO:0000256" key="1">
    <source>
        <dbReference type="ARBA" id="ARBA00006835"/>
    </source>
</evidence>
<dbReference type="AlphaFoldDB" id="A0A8J5IJK9"/>
<keyword evidence="5" id="KW-0548">Nucleotidyltransferase</keyword>
<protein>
    <recommendedName>
        <fullName evidence="2">DNA-directed RNA polymerase</fullName>
        <ecNumber evidence="2">2.7.7.6</ecNumber>
    </recommendedName>
</protein>
<dbReference type="InterPro" id="IPR007120">
    <property type="entry name" value="DNA-dir_RNAP_su2_dom"/>
</dbReference>
<dbReference type="GO" id="GO:0032549">
    <property type="term" value="F:ribonucleoside binding"/>
    <property type="evidence" value="ECO:0007669"/>
    <property type="project" value="InterPro"/>
</dbReference>
<evidence type="ECO:0000313" key="9">
    <source>
        <dbReference type="Proteomes" id="UP000734854"/>
    </source>
</evidence>
<evidence type="ECO:0000256" key="5">
    <source>
        <dbReference type="ARBA" id="ARBA00022695"/>
    </source>
</evidence>
<dbReference type="Proteomes" id="UP000734854">
    <property type="component" value="Unassembled WGS sequence"/>
</dbReference>
<dbReference type="GO" id="GO:0003677">
    <property type="term" value="F:DNA binding"/>
    <property type="evidence" value="ECO:0007669"/>
    <property type="project" value="InterPro"/>
</dbReference>
<dbReference type="EMBL" id="JACMSC010000001">
    <property type="protein sequence ID" value="KAG6536209.1"/>
    <property type="molecule type" value="Genomic_DNA"/>
</dbReference>
<proteinExistence type="inferred from homology"/>
<dbReference type="InterPro" id="IPR015712">
    <property type="entry name" value="DNA-dir_RNA_pol_su2"/>
</dbReference>